<feature type="chain" id="PRO_5037916318" evidence="1">
    <location>
        <begin position="21"/>
        <end position="226"/>
    </location>
</feature>
<sequence>MQPTRISLLALALFSHQALAQWSVTTSFVSDYLFNGVSQTNENPALQGSLDWVGNKGWYAGVWGSNVDFGDDTKIEADIYGGYTYTLSDNLNLDVGVAQYTYYGASYSSDGNYPEAYMKWGLGNTSLNFWYSWDYFGTGAGHYIMMLNHNVQVSDSFSILLGIDKSTSMDKDKWQWEPGDDDYIHWQATANFSRWGLDMSLGVQGTDLDTYGDTKVLFTLGRTFTF</sequence>
<reference evidence="2" key="2">
    <citation type="submission" date="2020-09" db="EMBL/GenBank/DDBJ databases">
        <authorList>
            <person name="Sun Q."/>
            <person name="Zhou Y."/>
        </authorList>
    </citation>
    <scope>NUCLEOTIDE SEQUENCE</scope>
    <source>
        <strain evidence="2">CGMCC 1.7086</strain>
    </source>
</reference>
<proteinExistence type="predicted"/>
<reference evidence="2" key="1">
    <citation type="journal article" date="2014" name="Int. J. Syst. Evol. Microbiol.">
        <title>Complete genome sequence of Corynebacterium casei LMG S-19264T (=DSM 44701T), isolated from a smear-ripened cheese.</title>
        <authorList>
            <consortium name="US DOE Joint Genome Institute (JGI-PGF)"/>
            <person name="Walter F."/>
            <person name="Albersmeier A."/>
            <person name="Kalinowski J."/>
            <person name="Ruckert C."/>
        </authorList>
    </citation>
    <scope>NUCLEOTIDE SEQUENCE</scope>
    <source>
        <strain evidence="2">CGMCC 1.7086</strain>
    </source>
</reference>
<name>A0A917YZT4_9ALTE</name>
<dbReference type="InterPro" id="IPR010239">
    <property type="entry name" value="CHP02001"/>
</dbReference>
<comment type="caution">
    <text evidence="2">The sequence shown here is derived from an EMBL/GenBank/DDBJ whole genome shotgun (WGS) entry which is preliminary data.</text>
</comment>
<evidence type="ECO:0000313" key="2">
    <source>
        <dbReference type="EMBL" id="GGO70356.1"/>
    </source>
</evidence>
<dbReference type="NCBIfam" id="TIGR02001">
    <property type="entry name" value="gcw_chp"/>
    <property type="match status" value="1"/>
</dbReference>
<keyword evidence="1" id="KW-0732">Signal</keyword>
<evidence type="ECO:0000313" key="3">
    <source>
        <dbReference type="Proteomes" id="UP000606935"/>
    </source>
</evidence>
<dbReference type="Proteomes" id="UP000606935">
    <property type="component" value="Unassembled WGS sequence"/>
</dbReference>
<keyword evidence="3" id="KW-1185">Reference proteome</keyword>
<dbReference type="RefSeq" id="WP_188695117.1">
    <property type="nucleotide sequence ID" value="NZ_BMLS01000003.1"/>
</dbReference>
<dbReference type="AlphaFoldDB" id="A0A917YZT4"/>
<dbReference type="Pfam" id="PF09694">
    <property type="entry name" value="Gcw_chp"/>
    <property type="match status" value="1"/>
</dbReference>
<feature type="signal peptide" evidence="1">
    <location>
        <begin position="1"/>
        <end position="20"/>
    </location>
</feature>
<evidence type="ECO:0000256" key="1">
    <source>
        <dbReference type="SAM" id="SignalP"/>
    </source>
</evidence>
<protein>
    <submittedName>
        <fullName evidence="2">Uncharacterized protein</fullName>
    </submittedName>
</protein>
<dbReference type="EMBL" id="BMLS01000003">
    <property type="protein sequence ID" value="GGO70356.1"/>
    <property type="molecule type" value="Genomic_DNA"/>
</dbReference>
<gene>
    <name evidence="2" type="ORF">GCM10010982_23660</name>
</gene>
<organism evidence="2 3">
    <name type="scientific">Bowmanella pacifica</name>
    <dbReference type="NCBI Taxonomy" id="502051"/>
    <lineage>
        <taxon>Bacteria</taxon>
        <taxon>Pseudomonadati</taxon>
        <taxon>Pseudomonadota</taxon>
        <taxon>Gammaproteobacteria</taxon>
        <taxon>Alteromonadales</taxon>
        <taxon>Alteromonadaceae</taxon>
        <taxon>Bowmanella</taxon>
    </lineage>
</organism>
<accession>A0A917YZT4</accession>